<dbReference type="AlphaFoldDB" id="A0A2U3KWU5"/>
<dbReference type="OrthoDB" id="9758333at2"/>
<evidence type="ECO:0000256" key="4">
    <source>
        <dbReference type="ARBA" id="ARBA00012670"/>
    </source>
</evidence>
<dbReference type="InterPro" id="IPR006311">
    <property type="entry name" value="TAT_signal"/>
</dbReference>
<comment type="similarity">
    <text evidence="2">Belongs to the glycosyl hydrolase 51 family.</text>
</comment>
<comment type="subunit">
    <text evidence="3">Homohexamer; trimer of dimers.</text>
</comment>
<evidence type="ECO:0000256" key="1">
    <source>
        <dbReference type="ARBA" id="ARBA00001462"/>
    </source>
</evidence>
<evidence type="ECO:0000256" key="7">
    <source>
        <dbReference type="ARBA" id="ARBA00023295"/>
    </source>
</evidence>
<dbReference type="GO" id="GO:0000272">
    <property type="term" value="P:polysaccharide catabolic process"/>
    <property type="evidence" value="ECO:0007669"/>
    <property type="project" value="TreeGrafter"/>
</dbReference>
<dbReference type="PROSITE" id="PS51318">
    <property type="entry name" value="TAT"/>
    <property type="match status" value="1"/>
</dbReference>
<name>A0A2U3KWU5_9BACT</name>
<keyword evidence="5 9" id="KW-0378">Hydrolase</keyword>
<dbReference type="EC" id="3.2.1.55" evidence="4"/>
<dbReference type="Proteomes" id="UP000238701">
    <property type="component" value="Unassembled WGS sequence"/>
</dbReference>
<dbReference type="SUPFAM" id="SSF51011">
    <property type="entry name" value="Glycosyl hydrolase domain"/>
    <property type="match status" value="1"/>
</dbReference>
<dbReference type="Pfam" id="PF06964">
    <property type="entry name" value="Alpha-L-AF_C"/>
    <property type="match status" value="1"/>
</dbReference>
<comment type="catalytic activity">
    <reaction evidence="1">
        <text>Hydrolysis of terminal non-reducing alpha-L-arabinofuranoside residues in alpha-L-arabinosides.</text>
        <dbReference type="EC" id="3.2.1.55"/>
    </reaction>
</comment>
<evidence type="ECO:0000256" key="3">
    <source>
        <dbReference type="ARBA" id="ARBA00011165"/>
    </source>
</evidence>
<dbReference type="PANTHER" id="PTHR43576">
    <property type="entry name" value="ALPHA-L-ARABINOFURANOSIDASE C-RELATED"/>
    <property type="match status" value="1"/>
</dbReference>
<dbReference type="InterPro" id="IPR055235">
    <property type="entry name" value="ASD1_cat"/>
</dbReference>
<dbReference type="Gene3D" id="3.20.20.80">
    <property type="entry name" value="Glycosidases"/>
    <property type="match status" value="1"/>
</dbReference>
<feature type="domain" description="Alpha-L-arabinofuranosidase C-terminal" evidence="8">
    <location>
        <begin position="324"/>
        <end position="510"/>
    </location>
</feature>
<dbReference type="InterPro" id="IPR017853">
    <property type="entry name" value="GH"/>
</dbReference>
<gene>
    <name evidence="9" type="primary">asdII</name>
    <name evidence="9" type="ORF">SBA1_520010</name>
</gene>
<keyword evidence="6" id="KW-0119">Carbohydrate metabolism</keyword>
<keyword evidence="7 9" id="KW-0326">Glycosidase</keyword>
<evidence type="ECO:0000256" key="6">
    <source>
        <dbReference type="ARBA" id="ARBA00023277"/>
    </source>
</evidence>
<sequence length="519" mass="57674">MISPLSRRQFVTTTAALAASAFVPRRLFAAAPSGTQRIVIRTDSEIGTVRPEFHGHFIEHLGSCVYGGLWVGKDSHIPNLNGYRKQAVEYLQELGVPVLRWPGGCFADDYHWRDGIGPAAKRPKRVNIHWGEYVEDNSFGTHEFIGLCRLLNAEPYFAGNVGSSTPHELRDWIEYCNYPSGSTLSDERAANGSAEPFRVRYWGVGNESWGCGGNMRPEEYARLYRDFAVYCRNFGGTDLFLVASGPSGNDSRWSRGLMDGLGWERPQGVSMHYYSGGADRSTTFTADHMSEQFASYLKVEEAIVQQRAVLDSYQKGKEIGLILDEWGVWDDIPEADERRYGKLWQQSTMRSAIAAGLGLNIFNRQADKLYMCNIAQMVNVLQSLLLTDGPEGEHCVRTTTYHAFSLFKPHRTKTTVRVESGDSSPSGLSVSASKSDKELVVTLVNPRHDVDLQVECTLKGVNPSPGTAQILHDAEWNACNTFDHPDRIVPKPLTLRVDGSQVHLDLPRLSVATAVLPIG</sequence>
<dbReference type="PANTHER" id="PTHR43576:SF2">
    <property type="entry name" value="INTRACELLULAR EXO-ALPHA-L-ARABINOFURANOSIDASE 2"/>
    <property type="match status" value="1"/>
</dbReference>
<protein>
    <recommendedName>
        <fullName evidence="4">non-reducing end alpha-L-arabinofuranosidase</fullName>
        <ecNumber evidence="4">3.2.1.55</ecNumber>
    </recommendedName>
</protein>
<evidence type="ECO:0000313" key="10">
    <source>
        <dbReference type="Proteomes" id="UP000238701"/>
    </source>
</evidence>
<dbReference type="InterPro" id="IPR013780">
    <property type="entry name" value="Glyco_hydro_b"/>
</dbReference>
<dbReference type="EMBL" id="OMOD01000147">
    <property type="protein sequence ID" value="SPF44154.1"/>
    <property type="molecule type" value="Genomic_DNA"/>
</dbReference>
<dbReference type="SMART" id="SM00813">
    <property type="entry name" value="Alpha-L-AF_C"/>
    <property type="match status" value="1"/>
</dbReference>
<dbReference type="Pfam" id="PF22848">
    <property type="entry name" value="ASD1_dom"/>
    <property type="match status" value="1"/>
</dbReference>
<dbReference type="GO" id="GO:0046373">
    <property type="term" value="P:L-arabinose metabolic process"/>
    <property type="evidence" value="ECO:0007669"/>
    <property type="project" value="InterPro"/>
</dbReference>
<evidence type="ECO:0000256" key="2">
    <source>
        <dbReference type="ARBA" id="ARBA00007186"/>
    </source>
</evidence>
<dbReference type="SUPFAM" id="SSF51445">
    <property type="entry name" value="(Trans)glycosidases"/>
    <property type="match status" value="1"/>
</dbReference>
<proteinExistence type="inferred from homology"/>
<dbReference type="Gene3D" id="2.60.40.1180">
    <property type="entry name" value="Golgi alpha-mannosidase II"/>
    <property type="match status" value="1"/>
</dbReference>
<evidence type="ECO:0000313" key="9">
    <source>
        <dbReference type="EMBL" id="SPF44154.1"/>
    </source>
</evidence>
<evidence type="ECO:0000259" key="8">
    <source>
        <dbReference type="SMART" id="SM00813"/>
    </source>
</evidence>
<dbReference type="GO" id="GO:0046556">
    <property type="term" value="F:alpha-L-arabinofuranosidase activity"/>
    <property type="evidence" value="ECO:0007669"/>
    <property type="project" value="UniProtKB-EC"/>
</dbReference>
<evidence type="ECO:0000256" key="5">
    <source>
        <dbReference type="ARBA" id="ARBA00022801"/>
    </source>
</evidence>
<organism evidence="9 10">
    <name type="scientific">Candidatus Sulfotelmatobacter kueseliae</name>
    <dbReference type="NCBI Taxonomy" id="2042962"/>
    <lineage>
        <taxon>Bacteria</taxon>
        <taxon>Pseudomonadati</taxon>
        <taxon>Acidobacteriota</taxon>
        <taxon>Terriglobia</taxon>
        <taxon>Terriglobales</taxon>
        <taxon>Candidatus Korobacteraceae</taxon>
        <taxon>Candidatus Sulfotelmatobacter</taxon>
    </lineage>
</organism>
<accession>A0A2U3KWU5</accession>
<reference evidence="10" key="1">
    <citation type="submission" date="2018-02" db="EMBL/GenBank/DDBJ databases">
        <authorList>
            <person name="Hausmann B."/>
        </authorList>
    </citation>
    <scope>NUCLEOTIDE SEQUENCE [LARGE SCALE GENOMIC DNA]</scope>
    <source>
        <strain evidence="10">Peat soil MAG SbA1</strain>
    </source>
</reference>
<dbReference type="InterPro" id="IPR010720">
    <property type="entry name" value="Alpha-L-AF_C"/>
</dbReference>